<name>A0AAN7RV96_MYCAM</name>
<protein>
    <recommendedName>
        <fullName evidence="3">Rna-directed dna polymerase from mobile element jockey-like</fullName>
    </recommendedName>
</protein>
<reference evidence="1 2" key="1">
    <citation type="journal article" date="2023" name="J. Hered.">
        <title>Chromosome-level genome of the wood stork (Mycteria americana) provides insight into avian chromosome evolution.</title>
        <authorList>
            <person name="Flamio R. Jr."/>
            <person name="Ramstad K.M."/>
        </authorList>
    </citation>
    <scope>NUCLEOTIDE SEQUENCE [LARGE SCALE GENOMIC DNA]</scope>
    <source>
        <strain evidence="1">JAX WOST 10</strain>
    </source>
</reference>
<dbReference type="AlphaFoldDB" id="A0AAN7RV96"/>
<organism evidence="1 2">
    <name type="scientific">Mycteria americana</name>
    <name type="common">Wood stork</name>
    <dbReference type="NCBI Taxonomy" id="33587"/>
    <lineage>
        <taxon>Eukaryota</taxon>
        <taxon>Metazoa</taxon>
        <taxon>Chordata</taxon>
        <taxon>Craniata</taxon>
        <taxon>Vertebrata</taxon>
        <taxon>Euteleostomi</taxon>
        <taxon>Archelosauria</taxon>
        <taxon>Archosauria</taxon>
        <taxon>Dinosauria</taxon>
        <taxon>Saurischia</taxon>
        <taxon>Theropoda</taxon>
        <taxon>Coelurosauria</taxon>
        <taxon>Aves</taxon>
        <taxon>Neognathae</taxon>
        <taxon>Neoaves</taxon>
        <taxon>Aequornithes</taxon>
        <taxon>Ciconiiformes</taxon>
        <taxon>Ciconiidae</taxon>
        <taxon>Mycteria</taxon>
    </lineage>
</organism>
<evidence type="ECO:0000313" key="1">
    <source>
        <dbReference type="EMBL" id="KAK4818417.1"/>
    </source>
</evidence>
<sequence>MKDRRVIKSSQRGFSKGKSCLTNLITFYNGYLTKPSTGLVDEGGAVDIVYLGFSQAVDTVSHNMLIEKLMKYGLDKQADVATQEKNQYNQRHHEREIVEKLGSMTFRPPSS</sequence>
<dbReference type="EMBL" id="JAUNZN010000007">
    <property type="protein sequence ID" value="KAK4818417.1"/>
    <property type="molecule type" value="Genomic_DNA"/>
</dbReference>
<comment type="caution">
    <text evidence="1">The sequence shown here is derived from an EMBL/GenBank/DDBJ whole genome shotgun (WGS) entry which is preliminary data.</text>
</comment>
<dbReference type="Proteomes" id="UP001333110">
    <property type="component" value="Unassembled WGS sequence"/>
</dbReference>
<keyword evidence="2" id="KW-1185">Reference proteome</keyword>
<dbReference type="PANTHER" id="PTHR33332">
    <property type="entry name" value="REVERSE TRANSCRIPTASE DOMAIN-CONTAINING PROTEIN"/>
    <property type="match status" value="1"/>
</dbReference>
<proteinExistence type="predicted"/>
<evidence type="ECO:0000313" key="2">
    <source>
        <dbReference type="Proteomes" id="UP001333110"/>
    </source>
</evidence>
<evidence type="ECO:0008006" key="3">
    <source>
        <dbReference type="Google" id="ProtNLM"/>
    </source>
</evidence>
<accession>A0AAN7RV96</accession>
<gene>
    <name evidence="1" type="ORF">QYF61_012951</name>
</gene>